<evidence type="ECO:0000313" key="1">
    <source>
        <dbReference type="EMBL" id="KMQ82018.1"/>
    </source>
</evidence>
<dbReference type="OrthoDB" id="8195485at2759"/>
<comment type="caution">
    <text evidence="1">The sequence shown here is derived from an EMBL/GenBank/DDBJ whole genome shotgun (WGS) entry which is preliminary data.</text>
</comment>
<protein>
    <recommendedName>
        <fullName evidence="3">Tesmin/TSO1-like CXC domain-containing protein</fullName>
    </recommendedName>
</protein>
<feature type="non-terminal residue" evidence="1">
    <location>
        <position position="121"/>
    </location>
</feature>
<reference evidence="1 2" key="1">
    <citation type="submission" date="2015-04" db="EMBL/GenBank/DDBJ databases">
        <title>Lasius niger genome sequencing.</title>
        <authorList>
            <person name="Konorov E.A."/>
            <person name="Nikitin M.A."/>
            <person name="Kirill M.V."/>
            <person name="Chang P."/>
        </authorList>
    </citation>
    <scope>NUCLEOTIDE SEQUENCE [LARGE SCALE GENOMIC DNA]</scope>
    <source>
        <tissue evidence="1">Whole</tissue>
    </source>
</reference>
<keyword evidence="2" id="KW-1185">Reference proteome</keyword>
<dbReference type="PaxDb" id="67767-A0A0J7JUT1"/>
<sequence length="121" mass="12993">MVTRDAAPQQNLRMISCGCTKDCGNACSCRKAGLKCSSVCRHCSGASCDNIPDVAVVDIPEGDDLSDVEMEDDLDDNTSTIHHHPLIGICHPNTSIQIRTNLNRDLPKAPDGRAVNVTDCN</sequence>
<organism evidence="1 2">
    <name type="scientific">Lasius niger</name>
    <name type="common">Black garden ant</name>
    <dbReference type="NCBI Taxonomy" id="67767"/>
    <lineage>
        <taxon>Eukaryota</taxon>
        <taxon>Metazoa</taxon>
        <taxon>Ecdysozoa</taxon>
        <taxon>Arthropoda</taxon>
        <taxon>Hexapoda</taxon>
        <taxon>Insecta</taxon>
        <taxon>Pterygota</taxon>
        <taxon>Neoptera</taxon>
        <taxon>Endopterygota</taxon>
        <taxon>Hymenoptera</taxon>
        <taxon>Apocrita</taxon>
        <taxon>Aculeata</taxon>
        <taxon>Formicoidea</taxon>
        <taxon>Formicidae</taxon>
        <taxon>Formicinae</taxon>
        <taxon>Lasius</taxon>
        <taxon>Lasius</taxon>
    </lineage>
</organism>
<gene>
    <name evidence="1" type="ORF">RF55_24476</name>
</gene>
<proteinExistence type="predicted"/>
<evidence type="ECO:0000313" key="2">
    <source>
        <dbReference type="Proteomes" id="UP000036403"/>
    </source>
</evidence>
<dbReference type="AlphaFoldDB" id="A0A0J7JUT1"/>
<name>A0A0J7JUT1_LASNI</name>
<dbReference type="EMBL" id="LBMM01029275">
    <property type="protein sequence ID" value="KMQ82018.1"/>
    <property type="molecule type" value="Genomic_DNA"/>
</dbReference>
<dbReference type="Proteomes" id="UP000036403">
    <property type="component" value="Unassembled WGS sequence"/>
</dbReference>
<evidence type="ECO:0008006" key="3">
    <source>
        <dbReference type="Google" id="ProtNLM"/>
    </source>
</evidence>
<accession>A0A0J7JUT1</accession>